<evidence type="ECO:0000313" key="3">
    <source>
        <dbReference type="EMBL" id="CAD7282625.1"/>
    </source>
</evidence>
<proteinExistence type="predicted"/>
<feature type="transmembrane region" description="Helical" evidence="2">
    <location>
        <begin position="222"/>
        <end position="243"/>
    </location>
</feature>
<keyword evidence="2" id="KW-0472">Membrane</keyword>
<gene>
    <name evidence="3" type="ORF">NMOB1V02_LOCUS10247</name>
</gene>
<organism evidence="3">
    <name type="scientific">Notodromas monacha</name>
    <dbReference type="NCBI Taxonomy" id="399045"/>
    <lineage>
        <taxon>Eukaryota</taxon>
        <taxon>Metazoa</taxon>
        <taxon>Ecdysozoa</taxon>
        <taxon>Arthropoda</taxon>
        <taxon>Crustacea</taxon>
        <taxon>Oligostraca</taxon>
        <taxon>Ostracoda</taxon>
        <taxon>Podocopa</taxon>
        <taxon>Podocopida</taxon>
        <taxon>Cypridocopina</taxon>
        <taxon>Cypridoidea</taxon>
        <taxon>Cyprididae</taxon>
        <taxon>Notodromas</taxon>
    </lineage>
</organism>
<keyword evidence="4" id="KW-1185">Reference proteome</keyword>
<dbReference type="EMBL" id="OA886108">
    <property type="protein sequence ID" value="CAD7282625.1"/>
    <property type="molecule type" value="Genomic_DNA"/>
</dbReference>
<reference evidence="3" key="1">
    <citation type="submission" date="2020-11" db="EMBL/GenBank/DDBJ databases">
        <authorList>
            <person name="Tran Van P."/>
        </authorList>
    </citation>
    <scope>NUCLEOTIDE SEQUENCE</scope>
</reference>
<feature type="transmembrane region" description="Helical" evidence="2">
    <location>
        <begin position="163"/>
        <end position="184"/>
    </location>
</feature>
<dbReference type="EMBL" id="CAJPEX010004071">
    <property type="protein sequence ID" value="CAG0922777.1"/>
    <property type="molecule type" value="Genomic_DNA"/>
</dbReference>
<evidence type="ECO:0000256" key="2">
    <source>
        <dbReference type="SAM" id="Phobius"/>
    </source>
</evidence>
<keyword evidence="2" id="KW-1133">Transmembrane helix</keyword>
<evidence type="ECO:0000313" key="4">
    <source>
        <dbReference type="Proteomes" id="UP000678499"/>
    </source>
</evidence>
<dbReference type="Proteomes" id="UP000678499">
    <property type="component" value="Unassembled WGS sequence"/>
</dbReference>
<sequence>MDDQADNPGNVEVDAESVNFRKNNPDYTMEDTEPENLNSEREATSEQNRSNADFSAPAMPGRLRNSITRMSLVDLDDEEPPLLVGSNVTIGNNEWDYLVRGDVNPTIEGLNFEINNRARMRDTIAGSSGDGLQANWQARVFQQYVADRQRLRPRRRTTTQWRIDMLQCVMRGAVLALALSFWAWRGPDFWSCMKSASRHGGVSATNLCVQRAFHVPGYKMPWVYAPMMFGLTMTGSVLWMNELWEICRLLFYRGFRAYLPGILVSGQLLVGQFMVAHPPVIKRRLVQPPARAVFGLANPQPTKLRFGCLIVGAPKQSGSCLSMIDQKSKLPTDHLMGCTLQLVESEVSERLEAGGSVRQWM</sequence>
<feature type="transmembrane region" description="Helical" evidence="2">
    <location>
        <begin position="255"/>
        <end position="275"/>
    </location>
</feature>
<evidence type="ECO:0000256" key="1">
    <source>
        <dbReference type="SAM" id="MobiDB-lite"/>
    </source>
</evidence>
<keyword evidence="2" id="KW-0812">Transmembrane</keyword>
<dbReference type="AlphaFoldDB" id="A0A7R9GHD8"/>
<feature type="region of interest" description="Disordered" evidence="1">
    <location>
        <begin position="1"/>
        <end position="61"/>
    </location>
</feature>
<accession>A0A7R9GHD8</accession>
<protein>
    <submittedName>
        <fullName evidence="3">Uncharacterized protein</fullName>
    </submittedName>
</protein>
<name>A0A7R9GHD8_9CRUS</name>